<name>A0A1X1RJV3_MYCCE</name>
<accession>A0A1X1RJV3</accession>
<evidence type="ECO:0000256" key="1">
    <source>
        <dbReference type="ARBA" id="ARBA00023015"/>
    </source>
</evidence>
<dbReference type="GO" id="GO:0003700">
    <property type="term" value="F:DNA-binding transcription factor activity"/>
    <property type="evidence" value="ECO:0007669"/>
    <property type="project" value="InterPro"/>
</dbReference>
<sequence>MRIFAAMQRLQEQTNPPFSASALAVETGLSVSRFLHLFRLETGTSFRRYRMWARMLRAALLYLELRDLTSAAMDAGFASPSHFTDTFHDMFGLTPSKLLAAGADVRSLNLHASQVDSSQSNVLRRGR</sequence>
<dbReference type="Gene3D" id="1.10.10.60">
    <property type="entry name" value="Homeodomain-like"/>
    <property type="match status" value="2"/>
</dbReference>
<keyword evidence="1" id="KW-0805">Transcription regulation</keyword>
<evidence type="ECO:0000313" key="4">
    <source>
        <dbReference type="EMBL" id="ORV07835.1"/>
    </source>
</evidence>
<feature type="domain" description="HTH araC/xylS-type" evidence="3">
    <location>
        <begin position="4"/>
        <end position="101"/>
    </location>
</feature>
<proteinExistence type="predicted"/>
<dbReference type="GO" id="GO:0043565">
    <property type="term" value="F:sequence-specific DNA binding"/>
    <property type="evidence" value="ECO:0007669"/>
    <property type="project" value="InterPro"/>
</dbReference>
<dbReference type="PANTHER" id="PTHR43436">
    <property type="entry name" value="ARAC-FAMILY TRANSCRIPTIONAL REGULATOR"/>
    <property type="match status" value="1"/>
</dbReference>
<dbReference type="InterPro" id="IPR009057">
    <property type="entry name" value="Homeodomain-like_sf"/>
</dbReference>
<dbReference type="Proteomes" id="UP000193907">
    <property type="component" value="Unassembled WGS sequence"/>
</dbReference>
<dbReference type="STRING" id="28045.AWB95_20645"/>
<evidence type="ECO:0000256" key="2">
    <source>
        <dbReference type="ARBA" id="ARBA00023163"/>
    </source>
</evidence>
<evidence type="ECO:0000313" key="5">
    <source>
        <dbReference type="Proteomes" id="UP000193907"/>
    </source>
</evidence>
<comment type="caution">
    <text evidence="4">The sequence shown here is derived from an EMBL/GenBank/DDBJ whole genome shotgun (WGS) entry which is preliminary data.</text>
</comment>
<evidence type="ECO:0000259" key="3">
    <source>
        <dbReference type="PROSITE" id="PS01124"/>
    </source>
</evidence>
<dbReference type="PROSITE" id="PS01124">
    <property type="entry name" value="HTH_ARAC_FAMILY_2"/>
    <property type="match status" value="1"/>
</dbReference>
<dbReference type="PANTHER" id="PTHR43436:SF1">
    <property type="entry name" value="TRANSCRIPTIONAL REGULATORY PROTEIN"/>
    <property type="match status" value="1"/>
</dbReference>
<gene>
    <name evidence="4" type="ORF">AWB95_20645</name>
</gene>
<dbReference type="SMART" id="SM00342">
    <property type="entry name" value="HTH_ARAC"/>
    <property type="match status" value="1"/>
</dbReference>
<keyword evidence="2" id="KW-0804">Transcription</keyword>
<dbReference type="AlphaFoldDB" id="A0A1X1RJV3"/>
<dbReference type="InterPro" id="IPR018060">
    <property type="entry name" value="HTH_AraC"/>
</dbReference>
<dbReference type="SUPFAM" id="SSF46689">
    <property type="entry name" value="Homeodomain-like"/>
    <property type="match status" value="2"/>
</dbReference>
<dbReference type="Pfam" id="PF12833">
    <property type="entry name" value="HTH_18"/>
    <property type="match status" value="1"/>
</dbReference>
<keyword evidence="5" id="KW-1185">Reference proteome</keyword>
<organism evidence="4 5">
    <name type="scientific">Mycobacterium celatum</name>
    <dbReference type="NCBI Taxonomy" id="28045"/>
    <lineage>
        <taxon>Bacteria</taxon>
        <taxon>Bacillati</taxon>
        <taxon>Actinomycetota</taxon>
        <taxon>Actinomycetes</taxon>
        <taxon>Mycobacteriales</taxon>
        <taxon>Mycobacteriaceae</taxon>
        <taxon>Mycobacterium</taxon>
    </lineage>
</organism>
<protein>
    <recommendedName>
        <fullName evidence="3">HTH araC/xylS-type domain-containing protein</fullName>
    </recommendedName>
</protein>
<dbReference type="EMBL" id="LQOM01000048">
    <property type="protein sequence ID" value="ORV07835.1"/>
    <property type="molecule type" value="Genomic_DNA"/>
</dbReference>
<reference evidence="4 5" key="1">
    <citation type="submission" date="2016-01" db="EMBL/GenBank/DDBJ databases">
        <title>The new phylogeny of the genus Mycobacterium.</title>
        <authorList>
            <person name="Tarcisio F."/>
            <person name="Conor M."/>
            <person name="Antonella G."/>
            <person name="Elisabetta G."/>
            <person name="Giulia F.S."/>
            <person name="Sara T."/>
            <person name="Anna F."/>
            <person name="Clotilde B."/>
            <person name="Roberto B."/>
            <person name="Veronica D.S."/>
            <person name="Fabio R."/>
            <person name="Monica P."/>
            <person name="Olivier J."/>
            <person name="Enrico T."/>
            <person name="Nicola S."/>
        </authorList>
    </citation>
    <scope>NUCLEOTIDE SEQUENCE [LARGE SCALE GENOMIC DNA]</scope>
    <source>
        <strain evidence="4 5">DSM 44243</strain>
    </source>
</reference>